<evidence type="ECO:0000259" key="3">
    <source>
        <dbReference type="PROSITE" id="PS00624"/>
    </source>
</evidence>
<keyword evidence="2" id="KW-0285">Flavoprotein</keyword>
<dbReference type="InterPro" id="IPR012132">
    <property type="entry name" value="GMC_OxRdtase"/>
</dbReference>
<dbReference type="PANTHER" id="PTHR11552:SF210">
    <property type="entry name" value="GLUCOSE-METHANOL-CHOLINE OXIDOREDUCTASE N-TERMINAL DOMAIN-CONTAINING PROTEIN-RELATED"/>
    <property type="match status" value="1"/>
</dbReference>
<feature type="domain" description="Glucose-methanol-choline oxidoreductase N-terminal" evidence="3">
    <location>
        <begin position="209"/>
        <end position="223"/>
    </location>
</feature>
<feature type="binding site" evidence="2">
    <location>
        <begin position="484"/>
        <end position="485"/>
    </location>
    <ligand>
        <name>FAD</name>
        <dbReference type="ChEBI" id="CHEBI:57692"/>
    </ligand>
</feature>
<dbReference type="Proteomes" id="UP001320420">
    <property type="component" value="Unassembled WGS sequence"/>
</dbReference>
<reference evidence="4 5" key="1">
    <citation type="submission" date="2024-02" db="EMBL/GenBank/DDBJ databases">
        <title>De novo assembly and annotation of 12 fungi associated with fruit tree decline syndrome in Ontario, Canada.</title>
        <authorList>
            <person name="Sulman M."/>
            <person name="Ellouze W."/>
            <person name="Ilyukhin E."/>
        </authorList>
    </citation>
    <scope>NUCLEOTIDE SEQUENCE [LARGE SCALE GENOMIC DNA]</scope>
    <source>
        <strain evidence="4 5">M11/M66-122</strain>
    </source>
</reference>
<sequence>MQSTLYNKTITIPHGRALGGSSAINGQAFVATSKVNVDGWGELGNPGWNWETLGPYFKKSHTLAVPPSNAALYEHLHLDYIDPNISGTDGPIKASFPDSIDNPLPKAWIETLHALGHKATGDPFSGNIIGAYTNAACIDPETRQRSYAASAYWKPIQDRTNLTVVTGAHVQKILLQGSPPDVVAVGAQYVHKGETKTASAKQEVILSAGALYSPKLLELSGIGDPDLLASLGIPTVIPNKYVGENLQDHPMTGLSFEVRDGVETIDDLLRRDPAALEKAMAQYTDSKSGPLAVGGIFSYAFLPLQDAATNLPEPLLNLSSYPADDAAHNTHPHPLEPAQAAYYDRLLHNPNESTAGFFTYAAQGNFGSGSGSSLMQSNFQPGSYYSVAVCLLQPLSRGSAHIRSADPAAPARVDPRYLSHPLDLELFARHMTYIATIVDTEPLKSLLKPARQGGRRNAAAAAAADLADVAAMREYVRRTTLSSWHPTSTCAMLPGPEAGGRGVVDARLRVHGARNLRVVDASVFPVTTRGNPMATVYAVAERAADLVKEDLRERGRGVGSE</sequence>
<comment type="similarity">
    <text evidence="1">Belongs to the GMC oxidoreductase family.</text>
</comment>
<dbReference type="GO" id="GO:0050660">
    <property type="term" value="F:flavin adenine dinucleotide binding"/>
    <property type="evidence" value="ECO:0007669"/>
    <property type="project" value="InterPro"/>
</dbReference>
<evidence type="ECO:0000313" key="5">
    <source>
        <dbReference type="Proteomes" id="UP001320420"/>
    </source>
</evidence>
<evidence type="ECO:0000256" key="2">
    <source>
        <dbReference type="PIRSR" id="PIRSR000137-2"/>
    </source>
</evidence>
<proteinExistence type="inferred from homology"/>
<dbReference type="Pfam" id="PF00732">
    <property type="entry name" value="GMC_oxred_N"/>
    <property type="match status" value="1"/>
</dbReference>
<dbReference type="EMBL" id="JAKJXP020000048">
    <property type="protein sequence ID" value="KAK7751530.1"/>
    <property type="molecule type" value="Genomic_DNA"/>
</dbReference>
<dbReference type="GO" id="GO:0016614">
    <property type="term" value="F:oxidoreductase activity, acting on CH-OH group of donors"/>
    <property type="evidence" value="ECO:0007669"/>
    <property type="project" value="InterPro"/>
</dbReference>
<dbReference type="InterPro" id="IPR007867">
    <property type="entry name" value="GMC_OxRtase_C"/>
</dbReference>
<dbReference type="PIRSF" id="PIRSF000137">
    <property type="entry name" value="Alcohol_oxidase"/>
    <property type="match status" value="1"/>
</dbReference>
<dbReference type="InterPro" id="IPR036188">
    <property type="entry name" value="FAD/NAD-bd_sf"/>
</dbReference>
<dbReference type="Gene3D" id="3.50.50.60">
    <property type="entry name" value="FAD/NAD(P)-binding domain"/>
    <property type="match status" value="1"/>
</dbReference>
<name>A0AAN9UN17_9PEZI</name>
<dbReference type="InterPro" id="IPR000172">
    <property type="entry name" value="GMC_OxRdtase_N"/>
</dbReference>
<keyword evidence="2" id="KW-0274">FAD</keyword>
<comment type="caution">
    <text evidence="4">The sequence shown here is derived from an EMBL/GenBank/DDBJ whole genome shotgun (WGS) entry which is preliminary data.</text>
</comment>
<gene>
    <name evidence="4" type="ORF">SLS62_006480</name>
</gene>
<dbReference type="PROSITE" id="PS00624">
    <property type="entry name" value="GMC_OXRED_2"/>
    <property type="match status" value="1"/>
</dbReference>
<organism evidence="4 5">
    <name type="scientific">Diatrype stigma</name>
    <dbReference type="NCBI Taxonomy" id="117547"/>
    <lineage>
        <taxon>Eukaryota</taxon>
        <taxon>Fungi</taxon>
        <taxon>Dikarya</taxon>
        <taxon>Ascomycota</taxon>
        <taxon>Pezizomycotina</taxon>
        <taxon>Sordariomycetes</taxon>
        <taxon>Xylariomycetidae</taxon>
        <taxon>Xylariales</taxon>
        <taxon>Diatrypaceae</taxon>
        <taxon>Diatrype</taxon>
    </lineage>
</organism>
<evidence type="ECO:0000256" key="1">
    <source>
        <dbReference type="ARBA" id="ARBA00010790"/>
    </source>
</evidence>
<dbReference type="Gene3D" id="3.30.560.10">
    <property type="entry name" value="Glucose Oxidase, domain 3"/>
    <property type="match status" value="1"/>
</dbReference>
<accession>A0AAN9UN17</accession>
<dbReference type="SUPFAM" id="SSF51905">
    <property type="entry name" value="FAD/NAD(P)-binding domain"/>
    <property type="match status" value="1"/>
</dbReference>
<feature type="binding site" evidence="2">
    <location>
        <position position="170"/>
    </location>
    <ligand>
        <name>FAD</name>
        <dbReference type="ChEBI" id="CHEBI:57692"/>
    </ligand>
</feature>
<dbReference type="Pfam" id="PF05199">
    <property type="entry name" value="GMC_oxred_C"/>
    <property type="match status" value="1"/>
</dbReference>
<protein>
    <recommendedName>
        <fullName evidence="3">Glucose-methanol-choline oxidoreductase N-terminal domain-containing protein</fullName>
    </recommendedName>
</protein>
<dbReference type="PANTHER" id="PTHR11552">
    <property type="entry name" value="GLUCOSE-METHANOL-CHOLINE GMC OXIDOREDUCTASE"/>
    <property type="match status" value="1"/>
</dbReference>
<comment type="cofactor">
    <cofactor evidence="2">
        <name>FAD</name>
        <dbReference type="ChEBI" id="CHEBI:57692"/>
    </cofactor>
</comment>
<keyword evidence="5" id="KW-1185">Reference proteome</keyword>
<evidence type="ECO:0000313" key="4">
    <source>
        <dbReference type="EMBL" id="KAK7751530.1"/>
    </source>
</evidence>
<dbReference type="SUPFAM" id="SSF54373">
    <property type="entry name" value="FAD-linked reductases, C-terminal domain"/>
    <property type="match status" value="1"/>
</dbReference>
<dbReference type="AlphaFoldDB" id="A0AAN9UN17"/>